<keyword evidence="2" id="KW-0964">Secreted</keyword>
<dbReference type="SMART" id="SM00327">
    <property type="entry name" value="VWA"/>
    <property type="match status" value="2"/>
</dbReference>
<sequence>PHLPGITCAELKFSSVFSECIAAEIADIVFIVDGSRNVGPENFHIIRTFLQNTIAALDVAMDKVRIAIVQYSDVPRADVYLNTFSDKKEILDYVKTLSYGRGKSNTGAALKFAKEQVFTKVRGSRQDQHVEQIAVVITEAKSADDVSSPAAELRRLGVKIFALGIKDINANEPQEIASYPSKKFLFNVESFPKLNALSSELMRSLCGNIKDAFVTLLKNITLHQGFFTAQKEIIIFTAEADMYFLLDESGSISYDDFDDMKAFILEFLHVFEIGPDQVRIGVVKFADKATPVFHLNTYNTKAKVQKAVKALFMEGGGTRTDLGLEEMIPLFKQAEQTRKKKVREFLIVITDGKSEHVGKPLKVHAEQLRKQNVTIYAIGVKDADKAELEDMSGSPKRTFFVNNYDALKEIKSKILKEICSFEGEDFMAEL</sequence>
<evidence type="ECO:0000313" key="10">
    <source>
        <dbReference type="Ensembl" id="ENSEEEP00000024195.2"/>
    </source>
</evidence>
<dbReference type="InterPro" id="IPR050525">
    <property type="entry name" value="ECM_Assembly_Org"/>
</dbReference>
<dbReference type="SUPFAM" id="SSF53300">
    <property type="entry name" value="vWA-like"/>
    <property type="match status" value="2"/>
</dbReference>
<keyword evidence="8" id="KW-0325">Glycoprotein</keyword>
<dbReference type="Ensembl" id="ENSEEET00000024472.2">
    <property type="protein sequence ID" value="ENSEEEP00000024195.2"/>
    <property type="gene ID" value="ENSEEEG00000011710.2"/>
</dbReference>
<keyword evidence="6" id="KW-0130">Cell adhesion</keyword>
<proteinExistence type="predicted"/>
<evidence type="ECO:0000259" key="9">
    <source>
        <dbReference type="PROSITE" id="PS50234"/>
    </source>
</evidence>
<reference evidence="10" key="4">
    <citation type="submission" date="2025-08" db="UniProtKB">
        <authorList>
            <consortium name="Ensembl"/>
        </authorList>
    </citation>
    <scope>IDENTIFICATION</scope>
</reference>
<evidence type="ECO:0000256" key="2">
    <source>
        <dbReference type="ARBA" id="ARBA00022525"/>
    </source>
</evidence>
<dbReference type="FunFam" id="3.40.50.410:FF:000004">
    <property type="entry name" value="collagen alpha-6(VI) chain"/>
    <property type="match status" value="1"/>
</dbReference>
<reference evidence="11" key="1">
    <citation type="journal article" date="2014" name="Science">
        <title>Nonhuman genetics. Genomic basis for the convergent evolution of electric organs.</title>
        <authorList>
            <person name="Gallant J.R."/>
            <person name="Traeger L.L."/>
            <person name="Volkening J.D."/>
            <person name="Moffett H."/>
            <person name="Chen P.H."/>
            <person name="Novina C.D."/>
            <person name="Phillips G.N.Jr."/>
            <person name="Anand R."/>
            <person name="Wells G.B."/>
            <person name="Pinch M."/>
            <person name="Guth R."/>
            <person name="Unguez G.A."/>
            <person name="Albert J.S."/>
            <person name="Zakon H.H."/>
            <person name="Samanta M.P."/>
            <person name="Sussman M.R."/>
        </authorList>
    </citation>
    <scope>NUCLEOTIDE SEQUENCE [LARGE SCALE GENOMIC DNA]</scope>
</reference>
<feature type="domain" description="VWFA" evidence="9">
    <location>
        <begin position="27"/>
        <end position="201"/>
    </location>
</feature>
<dbReference type="PANTHER" id="PTHR24020:SF86">
    <property type="entry name" value="COLLAGEN, TYPE VI, ALPHA 4"/>
    <property type="match status" value="1"/>
</dbReference>
<feature type="domain" description="VWFA" evidence="9">
    <location>
        <begin position="241"/>
        <end position="414"/>
    </location>
</feature>
<dbReference type="GeneTree" id="ENSGT00940000155619"/>
<keyword evidence="7" id="KW-0176">Collagen</keyword>
<dbReference type="InterPro" id="IPR002035">
    <property type="entry name" value="VWF_A"/>
</dbReference>
<evidence type="ECO:0000256" key="1">
    <source>
        <dbReference type="ARBA" id="ARBA00004498"/>
    </source>
</evidence>
<dbReference type="PROSITE" id="PS50234">
    <property type="entry name" value="VWFA"/>
    <property type="match status" value="2"/>
</dbReference>
<evidence type="ECO:0000256" key="6">
    <source>
        <dbReference type="ARBA" id="ARBA00022889"/>
    </source>
</evidence>
<protein>
    <submittedName>
        <fullName evidence="10">Collagen, type VI, alpha 4b</fullName>
    </submittedName>
</protein>
<keyword evidence="4" id="KW-0732">Signal</keyword>
<dbReference type="PRINTS" id="PR00453">
    <property type="entry name" value="VWFADOMAIN"/>
</dbReference>
<accession>A0A4W4FJ95</accession>
<dbReference type="CDD" id="cd01472">
    <property type="entry name" value="vWA_collagen"/>
    <property type="match status" value="1"/>
</dbReference>
<dbReference type="FunFam" id="3.40.50.410:FF:000003">
    <property type="entry name" value="Collagen type VI alpha 3 chain"/>
    <property type="match status" value="1"/>
</dbReference>
<evidence type="ECO:0000313" key="11">
    <source>
        <dbReference type="Proteomes" id="UP000314983"/>
    </source>
</evidence>
<keyword evidence="3" id="KW-0272">Extracellular matrix</keyword>
<reference evidence="10" key="5">
    <citation type="submission" date="2025-09" db="UniProtKB">
        <authorList>
            <consortium name="Ensembl"/>
        </authorList>
    </citation>
    <scope>IDENTIFICATION</scope>
</reference>
<comment type="subcellular location">
    <subcellularLocation>
        <location evidence="1">Secreted</location>
        <location evidence="1">Extracellular space</location>
        <location evidence="1">Extracellular matrix</location>
    </subcellularLocation>
</comment>
<dbReference type="GO" id="GO:0005581">
    <property type="term" value="C:collagen trimer"/>
    <property type="evidence" value="ECO:0007669"/>
    <property type="project" value="UniProtKB-KW"/>
</dbReference>
<evidence type="ECO:0000256" key="3">
    <source>
        <dbReference type="ARBA" id="ARBA00022530"/>
    </source>
</evidence>
<dbReference type="Proteomes" id="UP000314983">
    <property type="component" value="Chromosome 11"/>
</dbReference>
<dbReference type="CDD" id="cd01450">
    <property type="entry name" value="vWFA_subfamily_ECM"/>
    <property type="match status" value="1"/>
</dbReference>
<dbReference type="Gene3D" id="3.40.50.410">
    <property type="entry name" value="von Willebrand factor, type A domain"/>
    <property type="match status" value="2"/>
</dbReference>
<evidence type="ECO:0000256" key="4">
    <source>
        <dbReference type="ARBA" id="ARBA00022729"/>
    </source>
</evidence>
<dbReference type="GO" id="GO:0007155">
    <property type="term" value="P:cell adhesion"/>
    <property type="evidence" value="ECO:0007669"/>
    <property type="project" value="UniProtKB-KW"/>
</dbReference>
<keyword evidence="11" id="KW-1185">Reference proteome</keyword>
<dbReference type="AlphaFoldDB" id="A0A4W4FJ95"/>
<reference evidence="10" key="3">
    <citation type="submission" date="2020-05" db="EMBL/GenBank/DDBJ databases">
        <title>Electrophorus electricus (electric eel) genome, fEleEle1, primary haplotype.</title>
        <authorList>
            <person name="Myers G."/>
            <person name="Meyer A."/>
            <person name="Fedrigo O."/>
            <person name="Formenti G."/>
            <person name="Rhie A."/>
            <person name="Tracey A."/>
            <person name="Sims Y."/>
            <person name="Jarvis E.D."/>
        </authorList>
    </citation>
    <scope>NUCLEOTIDE SEQUENCE [LARGE SCALE GENOMIC DNA]</scope>
</reference>
<keyword evidence="5" id="KW-0677">Repeat</keyword>
<dbReference type="Pfam" id="PF00092">
    <property type="entry name" value="VWA"/>
    <property type="match status" value="2"/>
</dbReference>
<dbReference type="PANTHER" id="PTHR24020">
    <property type="entry name" value="COLLAGEN ALPHA"/>
    <property type="match status" value="1"/>
</dbReference>
<evidence type="ECO:0000256" key="5">
    <source>
        <dbReference type="ARBA" id="ARBA00022737"/>
    </source>
</evidence>
<evidence type="ECO:0000256" key="7">
    <source>
        <dbReference type="ARBA" id="ARBA00023119"/>
    </source>
</evidence>
<organism evidence="10 11">
    <name type="scientific">Electrophorus electricus</name>
    <name type="common">Electric eel</name>
    <name type="synonym">Gymnotus electricus</name>
    <dbReference type="NCBI Taxonomy" id="8005"/>
    <lineage>
        <taxon>Eukaryota</taxon>
        <taxon>Metazoa</taxon>
        <taxon>Chordata</taxon>
        <taxon>Craniata</taxon>
        <taxon>Vertebrata</taxon>
        <taxon>Euteleostomi</taxon>
        <taxon>Actinopterygii</taxon>
        <taxon>Neopterygii</taxon>
        <taxon>Teleostei</taxon>
        <taxon>Ostariophysi</taxon>
        <taxon>Gymnotiformes</taxon>
        <taxon>Gymnotoidei</taxon>
        <taxon>Gymnotidae</taxon>
        <taxon>Electrophorus</taxon>
    </lineage>
</organism>
<reference evidence="11" key="2">
    <citation type="journal article" date="2017" name="Sci. Adv.">
        <title>A tail of two voltages: Proteomic comparison of the three electric organs of the electric eel.</title>
        <authorList>
            <person name="Traeger L.L."/>
            <person name="Sabat G."/>
            <person name="Barrett-Wilt G.A."/>
            <person name="Wells G.B."/>
            <person name="Sussman M.R."/>
        </authorList>
    </citation>
    <scope>NUCLEOTIDE SEQUENCE [LARGE SCALE GENOMIC DNA]</scope>
</reference>
<evidence type="ECO:0000256" key="8">
    <source>
        <dbReference type="ARBA" id="ARBA00023180"/>
    </source>
</evidence>
<dbReference type="InterPro" id="IPR036465">
    <property type="entry name" value="vWFA_dom_sf"/>
</dbReference>
<name>A0A4W4FJ95_ELEEL</name>